<reference evidence="7" key="1">
    <citation type="journal article" date="2015" name="Genom Data">
        <title>Draft genome sequences of Phytophthora kernoviae and Phytophthora ramorum lineage EU2 from Scotland.</title>
        <authorList>
            <person name="Sambles C."/>
            <person name="Schlenzig A."/>
            <person name="O'Neill P."/>
            <person name="Grant M."/>
            <person name="Studholme D.J."/>
        </authorList>
    </citation>
    <scope>NUCLEOTIDE SEQUENCE</scope>
    <source>
        <strain evidence="7">00238/432</strain>
    </source>
</reference>
<dbReference type="PROSITE" id="PS00763">
    <property type="entry name" value="GLUTATHIONE_PEROXID_2"/>
    <property type="match status" value="1"/>
</dbReference>
<gene>
    <name evidence="7" type="ORF">G195_000693</name>
</gene>
<organism evidence="7 8">
    <name type="scientific">Phytophthora kernoviae 00238/432</name>
    <dbReference type="NCBI Taxonomy" id="1284355"/>
    <lineage>
        <taxon>Eukaryota</taxon>
        <taxon>Sar</taxon>
        <taxon>Stramenopiles</taxon>
        <taxon>Oomycota</taxon>
        <taxon>Peronosporomycetes</taxon>
        <taxon>Peronosporales</taxon>
        <taxon>Peronosporaceae</taxon>
        <taxon>Phytophthora</taxon>
    </lineage>
</organism>
<dbReference type="SUPFAM" id="SSF52833">
    <property type="entry name" value="Thioredoxin-like"/>
    <property type="match status" value="1"/>
</dbReference>
<dbReference type="PIRSF" id="PIRSF000303">
    <property type="entry name" value="Glutathion_perox"/>
    <property type="match status" value="1"/>
</dbReference>
<dbReference type="PANTHER" id="PTHR11592">
    <property type="entry name" value="GLUTATHIONE PEROXIDASE"/>
    <property type="match status" value="1"/>
</dbReference>
<accession>A0A8J4WBS8</accession>
<evidence type="ECO:0000256" key="3">
    <source>
        <dbReference type="ARBA" id="ARBA00023002"/>
    </source>
</evidence>
<keyword evidence="3 5" id="KW-0560">Oxidoreductase</keyword>
<dbReference type="CDD" id="cd00340">
    <property type="entry name" value="GSH_Peroxidase"/>
    <property type="match status" value="1"/>
</dbReference>
<comment type="similarity">
    <text evidence="1 5">Belongs to the glutathione peroxidase family.</text>
</comment>
<dbReference type="Gene3D" id="3.40.30.10">
    <property type="entry name" value="Glutaredoxin"/>
    <property type="match status" value="1"/>
</dbReference>
<dbReference type="FunFam" id="3.40.30.10:FF:000010">
    <property type="entry name" value="Glutathione peroxidase"/>
    <property type="match status" value="1"/>
</dbReference>
<dbReference type="PANTHER" id="PTHR11592:SF78">
    <property type="entry name" value="GLUTATHIONE PEROXIDASE"/>
    <property type="match status" value="1"/>
</dbReference>
<evidence type="ECO:0000313" key="8">
    <source>
        <dbReference type="Proteomes" id="UP000702964"/>
    </source>
</evidence>
<dbReference type="Proteomes" id="UP000702964">
    <property type="component" value="Unassembled WGS sequence"/>
</dbReference>
<dbReference type="PRINTS" id="PR01011">
    <property type="entry name" value="GLUTPROXDASE"/>
</dbReference>
<dbReference type="InterPro" id="IPR036249">
    <property type="entry name" value="Thioredoxin-like_sf"/>
</dbReference>
<protein>
    <recommendedName>
        <fullName evidence="5">Glutathione peroxidase</fullName>
    </recommendedName>
</protein>
<feature type="active site" evidence="4">
    <location>
        <position position="36"/>
    </location>
</feature>
<evidence type="ECO:0000256" key="2">
    <source>
        <dbReference type="ARBA" id="ARBA00022559"/>
    </source>
</evidence>
<evidence type="ECO:0000256" key="5">
    <source>
        <dbReference type="RuleBase" id="RU000499"/>
    </source>
</evidence>
<sequence length="158" mass="18240">MPTIYDFSVTKTSGERFPLYQYEGKPVLIVNTASKCKYTHQFDDMQKLYDRYKEQGLQIIGFPCNQFAKQEPGSSEEAESFCQINYGVKFPMFSKMDVNGEAAHPLYDFLKKAPEWLHGDAIKWNFTKFLIDAEGNVVQRFEPVDSIDEIQASIEQLL</sequence>
<dbReference type="EMBL" id="AOFI03000003">
    <property type="protein sequence ID" value="KAF4325730.1"/>
    <property type="molecule type" value="Genomic_DNA"/>
</dbReference>
<dbReference type="InterPro" id="IPR029760">
    <property type="entry name" value="GPX_CS"/>
</dbReference>
<dbReference type="PROSITE" id="PS51355">
    <property type="entry name" value="GLUTATHIONE_PEROXID_3"/>
    <property type="match status" value="1"/>
</dbReference>
<name>A0A8J4WBS8_9STRA</name>
<dbReference type="InterPro" id="IPR000889">
    <property type="entry name" value="Glutathione_peroxidase"/>
</dbReference>
<evidence type="ECO:0000313" key="7">
    <source>
        <dbReference type="EMBL" id="KAF4325730.1"/>
    </source>
</evidence>
<keyword evidence="2 5" id="KW-0575">Peroxidase</keyword>
<dbReference type="AlphaFoldDB" id="A0A8J4WBS8"/>
<dbReference type="InterPro" id="IPR013766">
    <property type="entry name" value="Thioredoxin_domain"/>
</dbReference>
<feature type="domain" description="Thioredoxin" evidence="6">
    <location>
        <begin position="1"/>
        <end position="158"/>
    </location>
</feature>
<evidence type="ECO:0000256" key="1">
    <source>
        <dbReference type="ARBA" id="ARBA00006926"/>
    </source>
</evidence>
<dbReference type="Pfam" id="PF00255">
    <property type="entry name" value="GSHPx"/>
    <property type="match status" value="1"/>
</dbReference>
<proteinExistence type="inferred from homology"/>
<dbReference type="GO" id="GO:0004601">
    <property type="term" value="F:peroxidase activity"/>
    <property type="evidence" value="ECO:0007669"/>
    <property type="project" value="UniProtKB-KW"/>
</dbReference>
<reference evidence="7" key="2">
    <citation type="submission" date="2020-02" db="EMBL/GenBank/DDBJ databases">
        <authorList>
            <person name="Studholme D.J."/>
        </authorList>
    </citation>
    <scope>NUCLEOTIDE SEQUENCE</scope>
    <source>
        <strain evidence="7">00238/432</strain>
    </source>
</reference>
<dbReference type="GO" id="GO:0034599">
    <property type="term" value="P:cellular response to oxidative stress"/>
    <property type="evidence" value="ECO:0007669"/>
    <property type="project" value="TreeGrafter"/>
</dbReference>
<evidence type="ECO:0000259" key="6">
    <source>
        <dbReference type="PROSITE" id="PS51352"/>
    </source>
</evidence>
<comment type="caution">
    <text evidence="7">The sequence shown here is derived from an EMBL/GenBank/DDBJ whole genome shotgun (WGS) entry which is preliminary data.</text>
</comment>
<evidence type="ECO:0000256" key="4">
    <source>
        <dbReference type="PIRSR" id="PIRSR000303-1"/>
    </source>
</evidence>
<dbReference type="PROSITE" id="PS51352">
    <property type="entry name" value="THIOREDOXIN_2"/>
    <property type="match status" value="1"/>
</dbReference>